<keyword evidence="2" id="KW-1185">Reference proteome</keyword>
<dbReference type="EMBL" id="CP055156">
    <property type="protein sequence ID" value="QNF33370.1"/>
    <property type="molecule type" value="Genomic_DNA"/>
</dbReference>
<accession>A0A7G7G886</accession>
<reference evidence="1 2" key="1">
    <citation type="journal article" date="2018" name="Int. J. Syst. Evol. Microbiol.">
        <title>Adhaeribacter swui sp. nov., isolated from wet mud.</title>
        <authorList>
            <person name="Kim D.U."/>
            <person name="Kim K.W."/>
            <person name="Kang M.S."/>
            <person name="Kim J.Y."/>
            <person name="Jang J.H."/>
            <person name="Kim M.K."/>
        </authorList>
    </citation>
    <scope>NUCLEOTIDE SEQUENCE [LARGE SCALE GENOMIC DNA]</scope>
    <source>
        <strain evidence="1 2">KCTC 52873</strain>
    </source>
</reference>
<dbReference type="KEGG" id="aswu:HUW51_11795"/>
<sequence>METNKGVATFYAPTRQQWRAWLAQNYQTAKEIYLIIYHIKSPTPCLTYSEAVEEALCYGWIDSVKNKRDPESAYQRFSPRKPKSTWSKLNRERVEKLVNAGLMTEAGQKMVDLAKQTGTWEPVAVPLSQNS</sequence>
<gene>
    <name evidence="1" type="ORF">HUW51_11795</name>
</gene>
<dbReference type="RefSeq" id="WP_185274222.1">
    <property type="nucleotide sequence ID" value="NZ_CP055156.1"/>
</dbReference>
<dbReference type="AlphaFoldDB" id="A0A7G7G886"/>
<proteinExistence type="predicted"/>
<organism evidence="1 2">
    <name type="scientific">Adhaeribacter swui</name>
    <dbReference type="NCBI Taxonomy" id="2086471"/>
    <lineage>
        <taxon>Bacteria</taxon>
        <taxon>Pseudomonadati</taxon>
        <taxon>Bacteroidota</taxon>
        <taxon>Cytophagia</taxon>
        <taxon>Cytophagales</taxon>
        <taxon>Hymenobacteraceae</taxon>
        <taxon>Adhaeribacter</taxon>
    </lineage>
</organism>
<protein>
    <recommendedName>
        <fullName evidence="3">YdeI/OmpD-associated family protein</fullName>
    </recommendedName>
</protein>
<evidence type="ECO:0000313" key="1">
    <source>
        <dbReference type="EMBL" id="QNF33370.1"/>
    </source>
</evidence>
<evidence type="ECO:0008006" key="3">
    <source>
        <dbReference type="Google" id="ProtNLM"/>
    </source>
</evidence>
<name>A0A7G7G886_9BACT</name>
<evidence type="ECO:0000313" key="2">
    <source>
        <dbReference type="Proteomes" id="UP000515237"/>
    </source>
</evidence>
<dbReference type="Proteomes" id="UP000515237">
    <property type="component" value="Chromosome"/>
</dbReference>